<name>K0BAY0_9ARCH</name>
<dbReference type="PANTHER" id="PTHR33375:SF1">
    <property type="entry name" value="CHROMOSOME-PARTITIONING PROTEIN PARB-RELATED"/>
    <property type="match status" value="1"/>
</dbReference>
<dbReference type="InterPro" id="IPR004437">
    <property type="entry name" value="ParB/RepB/Spo0J"/>
</dbReference>
<keyword evidence="5" id="KW-1185">Reference proteome</keyword>
<dbReference type="GO" id="GO:0003677">
    <property type="term" value="F:DNA binding"/>
    <property type="evidence" value="ECO:0007669"/>
    <property type="project" value="InterPro"/>
</dbReference>
<dbReference type="AlphaFoldDB" id="K0BAY0"/>
<sequence length="283" mass="32599">MEIIDNSIVEPIEIRMIRPSKSPVRYAVSPNSPELTNLKSSIKAHGLLQPIVIRPLDHGFEIVAGHRRFAACRSLRWRFIPSKIRDLSDKQAYEIQLTENIQRKSMDPIEEAEAYQKYVNEYGWGGVSDLGQKIGKSEEYVSHRMQLLKLPEDVREKIICSNLSVSQALELTNVDASLKSEFVDEIVNNKLTIKQIRVMKKKIKSESDLYKQTPDKNSKSLNLIKKTNLSLKITLSRIDDLIEDAHGINPKQRVEMIKFLMGLRLKTHSMIDETIHFKKKHLQ</sequence>
<dbReference type="CDD" id="cd16396">
    <property type="entry name" value="Noc_N"/>
    <property type="match status" value="1"/>
</dbReference>
<evidence type="ECO:0000256" key="1">
    <source>
        <dbReference type="ARBA" id="ARBA00006295"/>
    </source>
</evidence>
<evidence type="ECO:0000313" key="5">
    <source>
        <dbReference type="Proteomes" id="UP000006100"/>
    </source>
</evidence>
<dbReference type="Pfam" id="PF17762">
    <property type="entry name" value="HTH_ParB"/>
    <property type="match status" value="1"/>
</dbReference>
<dbReference type="HOGENOM" id="CLU_023853_0_1_2"/>
<dbReference type="GeneID" id="13698297"/>
<keyword evidence="2" id="KW-0159">Chromosome partition</keyword>
<dbReference type="OrthoDB" id="2340at2157"/>
<dbReference type="PATRIC" id="fig|1229909.8.peg.1690"/>
<dbReference type="RefSeq" id="WP_014965703.1">
    <property type="nucleotide sequence ID" value="NC_018656.1"/>
</dbReference>
<evidence type="ECO:0000259" key="3">
    <source>
        <dbReference type="SMART" id="SM00470"/>
    </source>
</evidence>
<dbReference type="eggNOG" id="arCOG11113">
    <property type="taxonomic scope" value="Archaea"/>
</dbReference>
<dbReference type="EMBL" id="CP003843">
    <property type="protein sequence ID" value="AFS83333.1"/>
    <property type="molecule type" value="Genomic_DNA"/>
</dbReference>
<dbReference type="SMART" id="SM00470">
    <property type="entry name" value="ParB"/>
    <property type="match status" value="1"/>
</dbReference>
<dbReference type="NCBIfam" id="TIGR00180">
    <property type="entry name" value="parB_part"/>
    <property type="match status" value="1"/>
</dbReference>
<feature type="domain" description="ParB-like N-terminal" evidence="3">
    <location>
        <begin position="10"/>
        <end position="101"/>
    </location>
</feature>
<evidence type="ECO:0000313" key="4">
    <source>
        <dbReference type="EMBL" id="AFS83333.1"/>
    </source>
</evidence>
<organism evidence="4 5">
    <name type="scientific">Candidatus Nitrosopumilus sediminis</name>
    <dbReference type="NCBI Taxonomy" id="1229909"/>
    <lineage>
        <taxon>Archaea</taxon>
        <taxon>Nitrososphaerota</taxon>
        <taxon>Nitrososphaeria</taxon>
        <taxon>Nitrosopumilales</taxon>
        <taxon>Nitrosopumilaceae</taxon>
        <taxon>Nitrosopumilus</taxon>
    </lineage>
</organism>
<reference evidence="4 5" key="1">
    <citation type="journal article" date="2012" name="J. Bacteriol.">
        <title>Draft Genome Sequence of an Ammonia-Oxidizing Archaeon, "Candidatus Nitrosopumilus sediminis" AR2, from Svalbard in the Arctic Circle.</title>
        <authorList>
            <person name="Park S.J."/>
            <person name="Kim J.G."/>
            <person name="Jung M.Y."/>
            <person name="Kim S.J."/>
            <person name="Cha I.T."/>
            <person name="Ghai R."/>
            <person name="Martin-Cuadrado A.B."/>
            <person name="Rodriguez-Valera F."/>
            <person name="Rhee S.K."/>
        </authorList>
    </citation>
    <scope>NUCLEOTIDE SEQUENCE [LARGE SCALE GENOMIC DNA]</scope>
    <source>
        <strain evidence="4 5">AR2</strain>
    </source>
</reference>
<dbReference type="GO" id="GO:0007059">
    <property type="term" value="P:chromosome segregation"/>
    <property type="evidence" value="ECO:0007669"/>
    <property type="project" value="UniProtKB-KW"/>
</dbReference>
<dbReference type="FunFam" id="1.10.10.2830:FF:000001">
    <property type="entry name" value="Chromosome partitioning protein ParB"/>
    <property type="match status" value="1"/>
</dbReference>
<dbReference type="Proteomes" id="UP000006100">
    <property type="component" value="Chromosome"/>
</dbReference>
<dbReference type="SUPFAM" id="SSF109709">
    <property type="entry name" value="KorB DNA-binding domain-like"/>
    <property type="match status" value="1"/>
</dbReference>
<dbReference type="Gene3D" id="3.90.1530.30">
    <property type="match status" value="1"/>
</dbReference>
<accession>K0BAY0</accession>
<dbReference type="InterPro" id="IPR041468">
    <property type="entry name" value="HTH_ParB/Spo0J"/>
</dbReference>
<dbReference type="InterPro" id="IPR003115">
    <property type="entry name" value="ParB_N"/>
</dbReference>
<dbReference type="InterPro" id="IPR036086">
    <property type="entry name" value="ParB/Sulfiredoxin_sf"/>
</dbReference>
<protein>
    <submittedName>
        <fullName evidence="4">Transcriptional regulator</fullName>
    </submittedName>
</protein>
<dbReference type="Gene3D" id="1.10.10.2830">
    <property type="match status" value="1"/>
</dbReference>
<evidence type="ECO:0000256" key="2">
    <source>
        <dbReference type="ARBA" id="ARBA00022829"/>
    </source>
</evidence>
<dbReference type="KEGG" id="nir:NSED_07705"/>
<proteinExistence type="inferred from homology"/>
<gene>
    <name evidence="4" type="ORF">NSED_07705</name>
</gene>
<dbReference type="SUPFAM" id="SSF110849">
    <property type="entry name" value="ParB/Sulfiredoxin"/>
    <property type="match status" value="1"/>
</dbReference>
<dbReference type="Pfam" id="PF02195">
    <property type="entry name" value="ParB_N"/>
    <property type="match status" value="1"/>
</dbReference>
<dbReference type="PANTHER" id="PTHR33375">
    <property type="entry name" value="CHROMOSOME-PARTITIONING PROTEIN PARB-RELATED"/>
    <property type="match status" value="1"/>
</dbReference>
<dbReference type="GO" id="GO:0005694">
    <property type="term" value="C:chromosome"/>
    <property type="evidence" value="ECO:0007669"/>
    <property type="project" value="TreeGrafter"/>
</dbReference>
<dbReference type="InterPro" id="IPR050336">
    <property type="entry name" value="Chromosome_partition/occlusion"/>
</dbReference>
<comment type="similarity">
    <text evidence="1">Belongs to the ParB family.</text>
</comment>